<dbReference type="AlphaFoldDB" id="A0A914BW12"/>
<dbReference type="WBParaSite" id="ACRNAN_Path_1130.g4371.t1">
    <property type="protein sequence ID" value="ACRNAN_Path_1130.g4371.t1"/>
    <property type="gene ID" value="ACRNAN_Path_1130.g4371"/>
</dbReference>
<reference evidence="3" key="1">
    <citation type="submission" date="2022-11" db="UniProtKB">
        <authorList>
            <consortium name="WormBaseParasite"/>
        </authorList>
    </citation>
    <scope>IDENTIFICATION</scope>
</reference>
<protein>
    <submittedName>
        <fullName evidence="3">Uncharacterized protein</fullName>
    </submittedName>
</protein>
<feature type="compositionally biased region" description="Basic residues" evidence="1">
    <location>
        <begin position="238"/>
        <end position="249"/>
    </location>
</feature>
<keyword evidence="2" id="KW-1185">Reference proteome</keyword>
<organism evidence="2 3">
    <name type="scientific">Acrobeloides nanus</name>
    <dbReference type="NCBI Taxonomy" id="290746"/>
    <lineage>
        <taxon>Eukaryota</taxon>
        <taxon>Metazoa</taxon>
        <taxon>Ecdysozoa</taxon>
        <taxon>Nematoda</taxon>
        <taxon>Chromadorea</taxon>
        <taxon>Rhabditida</taxon>
        <taxon>Tylenchina</taxon>
        <taxon>Cephalobomorpha</taxon>
        <taxon>Cephaloboidea</taxon>
        <taxon>Cephalobidae</taxon>
        <taxon>Acrobeloides</taxon>
    </lineage>
</organism>
<evidence type="ECO:0000313" key="3">
    <source>
        <dbReference type="WBParaSite" id="ACRNAN_Path_1130.g4371.t1"/>
    </source>
</evidence>
<dbReference type="Proteomes" id="UP000887540">
    <property type="component" value="Unplaced"/>
</dbReference>
<feature type="compositionally biased region" description="Polar residues" evidence="1">
    <location>
        <begin position="222"/>
        <end position="237"/>
    </location>
</feature>
<name>A0A914BW12_9BILA</name>
<sequence length="249" mass="27831">MAENGHAKSPSPFFSVFHRKKRQPSAPPKIGFTEEYENFPSIEHLPATNGHYNGTADSKKTADKSSFLQRVKYHKDVRAGKLPTELVASQSQTLPTTSAAAQPSVKKKRTELLKRNKAFSADAINELDPVYLMEALETIAEEQPIVARSIPKHAVLESDPNKEAEKRLKNCIFEPEVYDKMLNDSLLVCDMLQTHLGDCIVSVRTKSPPPKSPEPILRHSETPFTTNSPSREGSLNSPRRKTDKKTHFA</sequence>
<evidence type="ECO:0000313" key="2">
    <source>
        <dbReference type="Proteomes" id="UP000887540"/>
    </source>
</evidence>
<feature type="region of interest" description="Disordered" evidence="1">
    <location>
        <begin position="205"/>
        <end position="249"/>
    </location>
</feature>
<feature type="region of interest" description="Disordered" evidence="1">
    <location>
        <begin position="1"/>
        <end position="63"/>
    </location>
</feature>
<proteinExistence type="predicted"/>
<evidence type="ECO:0000256" key="1">
    <source>
        <dbReference type="SAM" id="MobiDB-lite"/>
    </source>
</evidence>
<accession>A0A914BW12</accession>